<feature type="domain" description="HTH marR-type" evidence="4">
    <location>
        <begin position="22"/>
        <end position="123"/>
    </location>
</feature>
<evidence type="ECO:0000313" key="7">
    <source>
        <dbReference type="Proteomes" id="UP000095709"/>
    </source>
</evidence>
<dbReference type="InterPro" id="IPR036388">
    <property type="entry name" value="WH-like_DNA-bd_sf"/>
</dbReference>
<dbReference type="SUPFAM" id="SSF46785">
    <property type="entry name" value="Winged helix' DNA-binding domain"/>
    <property type="match status" value="1"/>
</dbReference>
<dbReference type="EMBL" id="JAKNFS010000007">
    <property type="protein sequence ID" value="MCG4765083.1"/>
    <property type="molecule type" value="Genomic_DNA"/>
</dbReference>
<organism evidence="5 7">
    <name type="scientific">Fusicatenibacter saccharivorans</name>
    <dbReference type="NCBI Taxonomy" id="1150298"/>
    <lineage>
        <taxon>Bacteria</taxon>
        <taxon>Bacillati</taxon>
        <taxon>Bacillota</taxon>
        <taxon>Clostridia</taxon>
        <taxon>Lachnospirales</taxon>
        <taxon>Lachnospiraceae</taxon>
        <taxon>Fusicatenibacter</taxon>
    </lineage>
</organism>
<reference evidence="5 7" key="1">
    <citation type="submission" date="2015-09" db="EMBL/GenBank/DDBJ databases">
        <authorList>
            <consortium name="Pathogen Informatics"/>
        </authorList>
    </citation>
    <scope>NUCLEOTIDE SEQUENCE [LARGE SCALE GENOMIC DNA]</scope>
    <source>
        <strain evidence="5 7">2789STDY5834885</strain>
    </source>
</reference>
<evidence type="ECO:0000313" key="5">
    <source>
        <dbReference type="EMBL" id="CUP58494.1"/>
    </source>
</evidence>
<dbReference type="Proteomes" id="UP001199915">
    <property type="component" value="Unassembled WGS sequence"/>
</dbReference>
<dbReference type="GO" id="GO:0003677">
    <property type="term" value="F:DNA binding"/>
    <property type="evidence" value="ECO:0007669"/>
    <property type="project" value="UniProtKB-KW"/>
</dbReference>
<evidence type="ECO:0000256" key="2">
    <source>
        <dbReference type="ARBA" id="ARBA00023125"/>
    </source>
</evidence>
<dbReference type="Pfam" id="PF12802">
    <property type="entry name" value="MarR_2"/>
    <property type="match status" value="1"/>
</dbReference>
<dbReference type="PANTHER" id="PTHR42756:SF1">
    <property type="entry name" value="TRANSCRIPTIONAL REPRESSOR OF EMRAB OPERON"/>
    <property type="match status" value="1"/>
</dbReference>
<dbReference type="Gene3D" id="1.10.10.10">
    <property type="entry name" value="Winged helix-like DNA-binding domain superfamily/Winged helix DNA-binding domain"/>
    <property type="match status" value="1"/>
</dbReference>
<evidence type="ECO:0000256" key="3">
    <source>
        <dbReference type="ARBA" id="ARBA00023163"/>
    </source>
</evidence>
<dbReference type="InterPro" id="IPR036390">
    <property type="entry name" value="WH_DNA-bd_sf"/>
</dbReference>
<dbReference type="SMART" id="SM00347">
    <property type="entry name" value="HTH_MARR"/>
    <property type="match status" value="1"/>
</dbReference>
<sequence length="140" mass="16289">MFDEQWQFAVEVEREYAQYRKKVMMRYHLSAAEVDILLFLANNSQFDLATDIVRVRKMQKSHVSLAVNGLCEKGYLRKEGDMADRKKVHLKLEPAAAECVCYGQKCQKEFGESLFCGISDEDKKEFLRLCELIRKNVIGK</sequence>
<dbReference type="AlphaFoldDB" id="A0A174PBV4"/>
<gene>
    <name evidence="5" type="ORF">ERS852498_02320</name>
    <name evidence="6" type="ORF">L0N21_06110</name>
</gene>
<evidence type="ECO:0000259" key="4">
    <source>
        <dbReference type="SMART" id="SM00347"/>
    </source>
</evidence>
<evidence type="ECO:0000256" key="1">
    <source>
        <dbReference type="ARBA" id="ARBA00023015"/>
    </source>
</evidence>
<dbReference type="PANTHER" id="PTHR42756">
    <property type="entry name" value="TRANSCRIPTIONAL REGULATOR, MARR"/>
    <property type="match status" value="1"/>
</dbReference>
<name>A0A174PBV4_9FIRM</name>
<protein>
    <submittedName>
        <fullName evidence="6">MarR family winged helix-turn-helix transcriptional regulator</fullName>
    </submittedName>
    <submittedName>
        <fullName evidence="5">Staphylococcal accessory regulator family</fullName>
    </submittedName>
</protein>
<keyword evidence="1" id="KW-0805">Transcription regulation</keyword>
<proteinExistence type="predicted"/>
<dbReference type="Proteomes" id="UP000095709">
    <property type="component" value="Unassembled WGS sequence"/>
</dbReference>
<keyword evidence="2" id="KW-0238">DNA-binding</keyword>
<evidence type="ECO:0000313" key="6">
    <source>
        <dbReference type="EMBL" id="MCG4765083.1"/>
    </source>
</evidence>
<keyword evidence="3" id="KW-0804">Transcription</keyword>
<dbReference type="GO" id="GO:0003700">
    <property type="term" value="F:DNA-binding transcription factor activity"/>
    <property type="evidence" value="ECO:0007669"/>
    <property type="project" value="InterPro"/>
</dbReference>
<dbReference type="EMBL" id="CZAL01000012">
    <property type="protein sequence ID" value="CUP58494.1"/>
    <property type="molecule type" value="Genomic_DNA"/>
</dbReference>
<dbReference type="InterPro" id="IPR000835">
    <property type="entry name" value="HTH_MarR-typ"/>
</dbReference>
<reference evidence="6" key="2">
    <citation type="submission" date="2022-01" db="EMBL/GenBank/DDBJ databases">
        <title>Collection of gut derived symbiotic bacterial strains cultured from healthy donors.</title>
        <authorList>
            <person name="Lin H."/>
            <person name="Kohout C."/>
            <person name="Waligurski E."/>
            <person name="Pamer E.G."/>
        </authorList>
    </citation>
    <scope>NUCLEOTIDE SEQUENCE</scope>
    <source>
        <strain evidence="6">DFI.5.49</strain>
    </source>
</reference>
<dbReference type="RefSeq" id="WP_055267198.1">
    <property type="nucleotide sequence ID" value="NZ_CZAL01000012.1"/>
</dbReference>
<accession>A0A174PBV4</accession>